<evidence type="ECO:0000256" key="1">
    <source>
        <dbReference type="SAM" id="Phobius"/>
    </source>
</evidence>
<gene>
    <name evidence="2" type="ORF">N9R04_05520</name>
</gene>
<dbReference type="InterPro" id="IPR025699">
    <property type="entry name" value="ABC2_memb-like"/>
</dbReference>
<name>A0ABT2QQC4_9STAP</name>
<sequence>MKRLVIRNLALRKTTLSIYLVLALLSPLLFLTPSSEILSQLGKTITPFLVALYYVLSIKDSAHIYRVHDKLGNHASLYFKSLPVSKKQLLNANYLTMLIFTLFGAIVLTIYTIPYIKFGLGYTIPFSYIAINFFTIAIVFRTCSEEKSENINYFGFLLIMCLLIPLSISVIYIGVRRVLFGEMYVTFTFNPWFNFTYLVVGTVMMLGNYLIQLKKIDKGGI</sequence>
<evidence type="ECO:0000313" key="3">
    <source>
        <dbReference type="Proteomes" id="UP001209553"/>
    </source>
</evidence>
<accession>A0ABT2QQC4</accession>
<keyword evidence="3" id="KW-1185">Reference proteome</keyword>
<feature type="transmembrane region" description="Helical" evidence="1">
    <location>
        <begin position="12"/>
        <end position="31"/>
    </location>
</feature>
<keyword evidence="1" id="KW-1133">Transmembrane helix</keyword>
<keyword evidence="1" id="KW-0812">Transmembrane</keyword>
<feature type="transmembrane region" description="Helical" evidence="1">
    <location>
        <begin position="37"/>
        <end position="56"/>
    </location>
</feature>
<feature type="transmembrane region" description="Helical" evidence="1">
    <location>
        <begin position="122"/>
        <end position="140"/>
    </location>
</feature>
<organism evidence="2 3">
    <name type="scientific">Staphylococcus marylandisciuri</name>
    <dbReference type="NCBI Taxonomy" id="2981529"/>
    <lineage>
        <taxon>Bacteria</taxon>
        <taxon>Bacillati</taxon>
        <taxon>Bacillota</taxon>
        <taxon>Bacilli</taxon>
        <taxon>Bacillales</taxon>
        <taxon>Staphylococcaceae</taxon>
        <taxon>Staphylococcus</taxon>
    </lineage>
</organism>
<dbReference type="RefSeq" id="WP_262855717.1">
    <property type="nucleotide sequence ID" value="NZ_JAOPKZ010000008.1"/>
</dbReference>
<comment type="caution">
    <text evidence="2">The sequence shown here is derived from an EMBL/GenBank/DDBJ whole genome shotgun (WGS) entry which is preliminary data.</text>
</comment>
<dbReference type="NCBIfam" id="NF047560">
    <property type="entry name" value="PSM_export_PmtB"/>
    <property type="match status" value="1"/>
</dbReference>
<keyword evidence="1" id="KW-0472">Membrane</keyword>
<dbReference type="Pfam" id="PF13346">
    <property type="entry name" value="ABC2_membrane_5"/>
    <property type="match status" value="1"/>
</dbReference>
<dbReference type="EMBL" id="JAOPKZ010000008">
    <property type="protein sequence ID" value="MCU5746178.1"/>
    <property type="molecule type" value="Genomic_DNA"/>
</dbReference>
<protein>
    <submittedName>
        <fullName evidence="2">ABC-2 transporter permease</fullName>
    </submittedName>
</protein>
<feature type="transmembrane region" description="Helical" evidence="1">
    <location>
        <begin position="195"/>
        <end position="211"/>
    </location>
</feature>
<feature type="transmembrane region" description="Helical" evidence="1">
    <location>
        <begin position="94"/>
        <end position="116"/>
    </location>
</feature>
<evidence type="ECO:0000313" key="2">
    <source>
        <dbReference type="EMBL" id="MCU5746178.1"/>
    </source>
</evidence>
<proteinExistence type="predicted"/>
<feature type="transmembrane region" description="Helical" evidence="1">
    <location>
        <begin position="152"/>
        <end position="175"/>
    </location>
</feature>
<reference evidence="2 3" key="1">
    <citation type="journal article" date="2023" name="Int. J. Syst. Evol. Microbiol.">
        <title>Streptococcus sciuri sp. nov., Staphylococcus marylandisciuri sp. nov. and Staphylococcus americanisciuri sp. nov., isolated from faeces of eastern grey squirrel (Sciurus carolinensis).</title>
        <authorList>
            <person name="Volokhov D.V."/>
            <person name="Zagorodnyaya T.A."/>
            <person name="Furtak V.A."/>
            <person name="Nattanmai G."/>
            <person name="Randall L."/>
            <person name="Jose S."/>
            <person name="Gao Y."/>
            <person name="Eisenberg T."/>
            <person name="Delmonte P."/>
            <person name="Blom J."/>
            <person name="Mitchell K.K."/>
        </authorList>
    </citation>
    <scope>NUCLEOTIDE SEQUENCE [LARGE SCALE GENOMIC DNA]</scope>
    <source>
        <strain evidence="2 3">SQ8-PEA</strain>
    </source>
</reference>
<dbReference type="Proteomes" id="UP001209553">
    <property type="component" value="Unassembled WGS sequence"/>
</dbReference>